<dbReference type="EMBL" id="FRCT01000004">
    <property type="protein sequence ID" value="SHM39550.1"/>
    <property type="molecule type" value="Genomic_DNA"/>
</dbReference>
<dbReference type="Proteomes" id="UP000184394">
    <property type="component" value="Unassembled WGS sequence"/>
</dbReference>
<organism evidence="3 4">
    <name type="scientific">Ruminococcus flavefaciens</name>
    <dbReference type="NCBI Taxonomy" id="1265"/>
    <lineage>
        <taxon>Bacteria</taxon>
        <taxon>Bacillati</taxon>
        <taxon>Bacillota</taxon>
        <taxon>Clostridia</taxon>
        <taxon>Eubacteriales</taxon>
        <taxon>Oscillospiraceae</taxon>
        <taxon>Ruminococcus</taxon>
    </lineage>
</organism>
<evidence type="ECO:0000256" key="1">
    <source>
        <dbReference type="SAM" id="Coils"/>
    </source>
</evidence>
<evidence type="ECO:0000313" key="4">
    <source>
        <dbReference type="Proteomes" id="UP000184394"/>
    </source>
</evidence>
<keyword evidence="2" id="KW-0812">Transmembrane</keyword>
<feature type="transmembrane region" description="Helical" evidence="2">
    <location>
        <begin position="302"/>
        <end position="326"/>
    </location>
</feature>
<proteinExistence type="predicted"/>
<evidence type="ECO:0000256" key="2">
    <source>
        <dbReference type="SAM" id="Phobius"/>
    </source>
</evidence>
<accession>A0A1M7IFS2</accession>
<keyword evidence="2" id="KW-1133">Transmembrane helix</keyword>
<dbReference type="OrthoDB" id="3239423at2"/>
<evidence type="ECO:0000313" key="3">
    <source>
        <dbReference type="EMBL" id="SHM39550.1"/>
    </source>
</evidence>
<sequence>MYITLIILLIASVAAASMLIYWKATNQMYRYWKIVRFFKRREVQPHIDSIRSINESIKATNSVVQSKNTQKGIVSFVKHSAEKNVAKGKHTIDKIKYKRVFDTHRNAYQAYLDFCQSKKLPLSDEEEAFIPFIEETEDLLYPEKALDRQLQKANDEYDSAYSAFSAAGEELFQIRNDSVEIIDRVTAFINSLAKHPKEYDTDVSEISSKKEEFKKAIDFGKEEHKKLKQSAVGAGTGVAAGAAVASMAPTAAMWVATTFGTASTGTAISALSGAAATNAALSWLGGGALTAGGGGMAAGQALLALAGPVGWGLAGASIFTSVLLFWRKKRKIQESKKQEIERMKNCTYTLKKLQTDIELLKAETMKFNHKLKNQLIDYSSLSNQDYSLFTDEQKRAIGAIVNNTKSLSMLISKVLS</sequence>
<dbReference type="AlphaFoldDB" id="A0A1M7IFS2"/>
<feature type="coiled-coil region" evidence="1">
    <location>
        <begin position="343"/>
        <end position="370"/>
    </location>
</feature>
<protein>
    <submittedName>
        <fullName evidence="3">Uncharacterized protein</fullName>
    </submittedName>
</protein>
<dbReference type="RefSeq" id="WP_081373398.1">
    <property type="nucleotide sequence ID" value="NZ_FRCT01000004.1"/>
</dbReference>
<reference evidence="3 4" key="1">
    <citation type="submission" date="2016-11" db="EMBL/GenBank/DDBJ databases">
        <authorList>
            <person name="Jaros S."/>
            <person name="Januszkiewicz K."/>
            <person name="Wedrychowicz H."/>
        </authorList>
    </citation>
    <scope>NUCLEOTIDE SEQUENCE [LARGE SCALE GENOMIC DNA]</scope>
    <source>
        <strain evidence="3 4">Y1</strain>
    </source>
</reference>
<name>A0A1M7IFS2_RUMFL</name>
<gene>
    <name evidence="3" type="ORF">SAMN04487860_10490</name>
</gene>
<keyword evidence="2" id="KW-0472">Membrane</keyword>
<keyword evidence="1" id="KW-0175">Coiled coil</keyword>